<dbReference type="PANTHER" id="PTHR42919:SF8">
    <property type="entry name" value="N-ALPHA-ACETYLTRANSFERASE 50"/>
    <property type="match status" value="1"/>
</dbReference>
<dbReference type="PROSITE" id="PS51186">
    <property type="entry name" value="GNAT"/>
    <property type="match status" value="1"/>
</dbReference>
<evidence type="ECO:0000313" key="5">
    <source>
        <dbReference type="Proteomes" id="UP001236507"/>
    </source>
</evidence>
<name>A0ABT6YER8_9BACT</name>
<evidence type="ECO:0000313" key="4">
    <source>
        <dbReference type="EMBL" id="MDI9862050.1"/>
    </source>
</evidence>
<keyword evidence="2" id="KW-0012">Acyltransferase</keyword>
<evidence type="ECO:0000256" key="1">
    <source>
        <dbReference type="ARBA" id="ARBA00022679"/>
    </source>
</evidence>
<dbReference type="Gene3D" id="3.40.630.30">
    <property type="match status" value="1"/>
</dbReference>
<protein>
    <submittedName>
        <fullName evidence="4">GNAT family N-acetyltransferase</fullName>
    </submittedName>
</protein>
<dbReference type="Pfam" id="PF00583">
    <property type="entry name" value="Acetyltransf_1"/>
    <property type="match status" value="1"/>
</dbReference>
<dbReference type="RefSeq" id="WP_283346370.1">
    <property type="nucleotide sequence ID" value="NZ_JASHIF010000025.1"/>
</dbReference>
<dbReference type="InterPro" id="IPR000182">
    <property type="entry name" value="GNAT_dom"/>
</dbReference>
<accession>A0ABT6YER8</accession>
<keyword evidence="5" id="KW-1185">Reference proteome</keyword>
<dbReference type="InterPro" id="IPR016181">
    <property type="entry name" value="Acyl_CoA_acyltransferase"/>
</dbReference>
<organism evidence="4 5">
    <name type="scientific">Flectobacillus roseus</name>
    <dbReference type="NCBI Taxonomy" id="502259"/>
    <lineage>
        <taxon>Bacteria</taxon>
        <taxon>Pseudomonadati</taxon>
        <taxon>Bacteroidota</taxon>
        <taxon>Cytophagia</taxon>
        <taxon>Cytophagales</taxon>
        <taxon>Flectobacillaceae</taxon>
        <taxon>Flectobacillus</taxon>
    </lineage>
</organism>
<comment type="caution">
    <text evidence="4">The sequence shown here is derived from an EMBL/GenBank/DDBJ whole genome shotgun (WGS) entry which is preliminary data.</text>
</comment>
<feature type="domain" description="N-acetyltransferase" evidence="3">
    <location>
        <begin position="1"/>
        <end position="167"/>
    </location>
</feature>
<evidence type="ECO:0000259" key="3">
    <source>
        <dbReference type="PROSITE" id="PS51186"/>
    </source>
</evidence>
<dbReference type="CDD" id="cd04301">
    <property type="entry name" value="NAT_SF"/>
    <property type="match status" value="1"/>
</dbReference>
<reference evidence="4 5" key="1">
    <citation type="submission" date="2023-05" db="EMBL/GenBank/DDBJ databases">
        <title>Novel species of genus Flectobacillus isolated from stream in China.</title>
        <authorList>
            <person name="Lu H."/>
        </authorList>
    </citation>
    <scope>NUCLEOTIDE SEQUENCE [LARGE SCALE GENOMIC DNA]</scope>
    <source>
        <strain evidence="4 5">KCTC 42575</strain>
    </source>
</reference>
<dbReference type="EMBL" id="JASHIF010000025">
    <property type="protein sequence ID" value="MDI9862050.1"/>
    <property type="molecule type" value="Genomic_DNA"/>
</dbReference>
<evidence type="ECO:0000256" key="2">
    <source>
        <dbReference type="ARBA" id="ARBA00023315"/>
    </source>
</evidence>
<dbReference type="PANTHER" id="PTHR42919">
    <property type="entry name" value="N-ALPHA-ACETYLTRANSFERASE"/>
    <property type="match status" value="1"/>
</dbReference>
<gene>
    <name evidence="4" type="ORF">QM524_22695</name>
</gene>
<keyword evidence="1" id="KW-0808">Transferase</keyword>
<proteinExistence type="predicted"/>
<dbReference type="SUPFAM" id="SSF55729">
    <property type="entry name" value="Acyl-CoA N-acyltransferases (Nat)"/>
    <property type="match status" value="1"/>
</dbReference>
<sequence>MQVQIANSSHVEALLALARRTFVDTYAIYNTPENLQLYLDTNFTPAIMAGELSEKGSTYLVGFEDNTMIAFAKIRTIDTILEDSEAAEIQRIYVDQSYHSKGLGSVMMQACIDYAKQQGFKKIGLGVWENNPKAIAFYTKWGFEKVGVHSFVLGSEEQNDFILLKNL</sequence>
<dbReference type="InterPro" id="IPR051556">
    <property type="entry name" value="N-term/lysine_N-AcTrnsfr"/>
</dbReference>
<dbReference type="Proteomes" id="UP001236507">
    <property type="component" value="Unassembled WGS sequence"/>
</dbReference>